<dbReference type="FunFam" id="1.20.120.350:FF:000001">
    <property type="entry name" value="Voltage-dependent L-type calcium channel subunit alpha"/>
    <property type="match status" value="1"/>
</dbReference>
<feature type="region of interest" description="Disordered" evidence="21">
    <location>
        <begin position="1"/>
        <end position="27"/>
    </location>
</feature>
<evidence type="ECO:0000256" key="8">
    <source>
        <dbReference type="ARBA" id="ARBA00022723"/>
    </source>
</evidence>
<keyword evidence="16" id="KW-0407">Ion channel</keyword>
<dbReference type="GO" id="GO:0008331">
    <property type="term" value="F:high voltage-gated calcium channel activity"/>
    <property type="evidence" value="ECO:0007669"/>
    <property type="project" value="TreeGrafter"/>
</dbReference>
<evidence type="ECO:0000259" key="23">
    <source>
        <dbReference type="SMART" id="SM01062"/>
    </source>
</evidence>
<dbReference type="OrthoDB" id="431720at2759"/>
<feature type="region of interest" description="Disordered" evidence="21">
    <location>
        <begin position="45"/>
        <end position="82"/>
    </location>
</feature>
<feature type="glycosylation site" description="N-linked (GlcNAc...) asparagine" evidence="19">
    <location>
        <position position="310"/>
    </location>
</feature>
<dbReference type="PANTHER" id="PTHR45628:SF11">
    <property type="entry name" value="VOLTAGE-DEPENDENT L-TYPE CALCIUM CHANNEL SUBUNIT ALPHA-1D"/>
    <property type="match status" value="1"/>
</dbReference>
<dbReference type="Gene3D" id="1.20.120.350">
    <property type="entry name" value="Voltage-gated potassium channels. Chain C"/>
    <property type="match status" value="4"/>
</dbReference>
<feature type="non-terminal residue" evidence="24">
    <location>
        <position position="1"/>
    </location>
</feature>
<feature type="compositionally biased region" description="Basic residues" evidence="21">
    <location>
        <begin position="1776"/>
        <end position="1785"/>
    </location>
</feature>
<accession>A0A093PX00</accession>
<dbReference type="PRINTS" id="PR01630">
    <property type="entry name" value="LVDCCALPHA1"/>
</dbReference>
<dbReference type="SMART" id="SM01062">
    <property type="entry name" value="Ca_chan_IQ"/>
    <property type="match status" value="1"/>
</dbReference>
<evidence type="ECO:0000256" key="22">
    <source>
        <dbReference type="SAM" id="Phobius"/>
    </source>
</evidence>
<evidence type="ECO:0000256" key="7">
    <source>
        <dbReference type="ARBA" id="ARBA00022692"/>
    </source>
</evidence>
<keyword evidence="10 18" id="KW-0106">Calcium</keyword>
<feature type="transmembrane region" description="Helical" evidence="22">
    <location>
        <begin position="1331"/>
        <end position="1354"/>
    </location>
</feature>
<feature type="transmembrane region" description="Helical" evidence="22">
    <location>
        <begin position="651"/>
        <end position="670"/>
    </location>
</feature>
<feature type="transmembrane region" description="Helical" evidence="22">
    <location>
        <begin position="723"/>
        <end position="742"/>
    </location>
</feature>
<evidence type="ECO:0000256" key="10">
    <source>
        <dbReference type="ARBA" id="ARBA00022837"/>
    </source>
</evidence>
<feature type="transmembrane region" description="Helical" evidence="22">
    <location>
        <begin position="148"/>
        <end position="168"/>
    </location>
</feature>
<dbReference type="GO" id="GO:0050877">
    <property type="term" value="P:nervous system process"/>
    <property type="evidence" value="ECO:0007669"/>
    <property type="project" value="UniProtKB-ARBA"/>
</dbReference>
<evidence type="ECO:0000256" key="16">
    <source>
        <dbReference type="ARBA" id="ARBA00023303"/>
    </source>
</evidence>
<dbReference type="Pfam" id="PF00520">
    <property type="entry name" value="Ion_trans"/>
    <property type="match status" value="4"/>
</dbReference>
<dbReference type="PRINTS" id="PR01636">
    <property type="entry name" value="LVDCCALPHA1D"/>
</dbReference>
<feature type="compositionally biased region" description="Low complexity" evidence="21">
    <location>
        <begin position="1734"/>
        <end position="1744"/>
    </location>
</feature>
<evidence type="ECO:0000256" key="11">
    <source>
        <dbReference type="ARBA" id="ARBA00022882"/>
    </source>
</evidence>
<dbReference type="FunFam" id="1.10.238.10:FF:000063">
    <property type="entry name" value="Voltage-dependent N-type calcium channel subunit alpha"/>
    <property type="match status" value="1"/>
</dbReference>
<name>A0A093PX00_9PASS</name>
<comment type="subcellular location">
    <subcellularLocation>
        <location evidence="1 20">Membrane</location>
        <topology evidence="1 20">Multi-pass membrane protein</topology>
    </subcellularLocation>
</comment>
<dbReference type="InterPro" id="IPR050599">
    <property type="entry name" value="VDCC_alpha-1_subunit"/>
</dbReference>
<feature type="transmembrane region" description="Helical" evidence="22">
    <location>
        <begin position="252"/>
        <end position="275"/>
    </location>
</feature>
<feature type="transmembrane region" description="Helical" evidence="22">
    <location>
        <begin position="1245"/>
        <end position="1266"/>
    </location>
</feature>
<feature type="transmembrane region" description="Helical" evidence="22">
    <location>
        <begin position="1061"/>
        <end position="1082"/>
    </location>
</feature>
<dbReference type="GO" id="GO:0051050">
    <property type="term" value="P:positive regulation of transport"/>
    <property type="evidence" value="ECO:0007669"/>
    <property type="project" value="UniProtKB-ARBA"/>
</dbReference>
<dbReference type="PANTHER" id="PTHR45628">
    <property type="entry name" value="VOLTAGE-DEPENDENT CALCIUM CHANNEL TYPE A SUBUNIT ALPHA-1"/>
    <property type="match status" value="1"/>
</dbReference>
<evidence type="ECO:0000256" key="1">
    <source>
        <dbReference type="ARBA" id="ARBA00004141"/>
    </source>
</evidence>
<feature type="compositionally biased region" description="Polar residues" evidence="21">
    <location>
        <begin position="464"/>
        <end position="486"/>
    </location>
</feature>
<dbReference type="InterPro" id="IPR031649">
    <property type="entry name" value="GPHH_dom"/>
</dbReference>
<evidence type="ECO:0000256" key="21">
    <source>
        <dbReference type="SAM" id="MobiDB-lite"/>
    </source>
</evidence>
<dbReference type="STRING" id="328815.ENSMVIP00005011858"/>
<dbReference type="Proteomes" id="UP000053258">
    <property type="component" value="Unassembled WGS sequence"/>
</dbReference>
<dbReference type="InterPro" id="IPR005452">
    <property type="entry name" value="LVDCC_a1dsu"/>
</dbReference>
<dbReference type="FunFam" id="1.10.287.70:FF:000009">
    <property type="entry name" value="Voltage-dependent L-type calcium channel subunit alpha"/>
    <property type="match status" value="1"/>
</dbReference>
<dbReference type="Pfam" id="PF08763">
    <property type="entry name" value="Ca_chan_IQ"/>
    <property type="match status" value="1"/>
</dbReference>
<feature type="transmembrane region" description="Helical" evidence="22">
    <location>
        <begin position="111"/>
        <end position="128"/>
    </location>
</feature>
<feature type="transmembrane region" description="Helical" evidence="22">
    <location>
        <begin position="1423"/>
        <end position="1446"/>
    </location>
</feature>
<dbReference type="GO" id="GO:0086007">
    <property type="term" value="F:voltage-gated calcium channel activity involved in cardiac muscle cell action potential"/>
    <property type="evidence" value="ECO:0007669"/>
    <property type="project" value="UniProtKB-ARBA"/>
</dbReference>
<keyword evidence="9" id="KW-0677">Repeat</keyword>
<evidence type="ECO:0000256" key="6">
    <source>
        <dbReference type="ARBA" id="ARBA00022673"/>
    </source>
</evidence>
<dbReference type="Gene3D" id="6.10.250.2180">
    <property type="match status" value="1"/>
</dbReference>
<dbReference type="EMBL" id="KL670312">
    <property type="protein sequence ID" value="KFW78720.1"/>
    <property type="molecule type" value="Genomic_DNA"/>
</dbReference>
<evidence type="ECO:0000256" key="3">
    <source>
        <dbReference type="ARBA" id="ARBA00022448"/>
    </source>
</evidence>
<proteinExistence type="inferred from homology"/>
<evidence type="ECO:0000256" key="18">
    <source>
        <dbReference type="PIRSR" id="PIRSR602077-1"/>
    </source>
</evidence>
<dbReference type="Pfam" id="PF16905">
    <property type="entry name" value="GPHH"/>
    <property type="match status" value="1"/>
</dbReference>
<evidence type="ECO:0000256" key="15">
    <source>
        <dbReference type="ARBA" id="ARBA00023157"/>
    </source>
</evidence>
<dbReference type="FunFam" id="1.10.287.70:FF:000008">
    <property type="entry name" value="Voltage-dependent L-type calcium channel subunit alpha"/>
    <property type="match status" value="1"/>
</dbReference>
<feature type="transmembrane region" description="Helical" evidence="22">
    <location>
        <begin position="944"/>
        <end position="970"/>
    </location>
</feature>
<evidence type="ECO:0000256" key="17">
    <source>
        <dbReference type="ARBA" id="ARBA00036634"/>
    </source>
</evidence>
<feature type="region of interest" description="Disordered" evidence="21">
    <location>
        <begin position="796"/>
        <end position="833"/>
    </location>
</feature>
<feature type="binding site" evidence="18">
    <location>
        <position position="1075"/>
    </location>
    <ligand>
        <name>Ca(2+)</name>
        <dbReference type="ChEBI" id="CHEBI:29108"/>
    </ligand>
</feature>
<evidence type="ECO:0000256" key="2">
    <source>
        <dbReference type="ARBA" id="ARBA00010354"/>
    </source>
</evidence>
<feature type="transmembrane region" description="Helical" evidence="22">
    <location>
        <begin position="331"/>
        <end position="352"/>
    </location>
</feature>
<feature type="domain" description="Voltage-dependent calcium channel alpha-1 subunit IQ" evidence="23">
    <location>
        <begin position="1580"/>
        <end position="1614"/>
    </location>
</feature>
<keyword evidence="12 22" id="KW-1133">Transmembrane helix</keyword>
<feature type="compositionally biased region" description="Acidic residues" evidence="21">
    <location>
        <begin position="813"/>
        <end position="825"/>
    </location>
</feature>
<dbReference type="InterPro" id="IPR002077">
    <property type="entry name" value="VDCCAlpha1"/>
</dbReference>
<dbReference type="PRINTS" id="PR00167">
    <property type="entry name" value="CACHANNEL"/>
</dbReference>
<feature type="transmembrane region" description="Helical" evidence="22">
    <location>
        <begin position="1213"/>
        <end position="1233"/>
    </location>
</feature>
<feature type="compositionally biased region" description="Basic and acidic residues" evidence="21">
    <location>
        <begin position="1757"/>
        <end position="1775"/>
    </location>
</feature>
<feature type="transmembrane region" description="Helical" evidence="22">
    <location>
        <begin position="912"/>
        <end position="932"/>
    </location>
</feature>
<keyword evidence="5 20" id="KW-0109">Calcium transport</keyword>
<feature type="binding site" evidence="18">
    <location>
        <position position="345"/>
    </location>
    <ligand>
        <name>Ca(2+)</name>
        <dbReference type="ChEBI" id="CHEBI:29108"/>
    </ligand>
</feature>
<dbReference type="GO" id="GO:0046872">
    <property type="term" value="F:metal ion binding"/>
    <property type="evidence" value="ECO:0007669"/>
    <property type="project" value="UniProtKB-KW"/>
</dbReference>
<feature type="binding site" evidence="18">
    <location>
        <position position="703"/>
    </location>
    <ligand>
        <name>Ca(2+)</name>
        <dbReference type="ChEBI" id="CHEBI:29108"/>
    </ligand>
</feature>
<dbReference type="Gene3D" id="6.10.250.2500">
    <property type="match status" value="1"/>
</dbReference>
<keyword evidence="3" id="KW-0813">Transport</keyword>
<dbReference type="GO" id="GO:0010959">
    <property type="term" value="P:regulation of metal ion transport"/>
    <property type="evidence" value="ECO:0007669"/>
    <property type="project" value="UniProtKB-ARBA"/>
</dbReference>
<feature type="region of interest" description="Disordered" evidence="21">
    <location>
        <begin position="464"/>
        <end position="487"/>
    </location>
</feature>
<evidence type="ECO:0000313" key="24">
    <source>
        <dbReference type="EMBL" id="KFW78720.1"/>
    </source>
</evidence>
<feature type="compositionally biased region" description="Polar residues" evidence="21">
    <location>
        <begin position="49"/>
        <end position="62"/>
    </location>
</feature>
<dbReference type="InterPro" id="IPR027359">
    <property type="entry name" value="Volt_channel_dom_sf"/>
</dbReference>
<organism evidence="24 25">
    <name type="scientific">Manacus vitellinus</name>
    <name type="common">golden-collared manakin</name>
    <dbReference type="NCBI Taxonomy" id="328815"/>
    <lineage>
        <taxon>Eukaryota</taxon>
        <taxon>Metazoa</taxon>
        <taxon>Chordata</taxon>
        <taxon>Craniata</taxon>
        <taxon>Vertebrata</taxon>
        <taxon>Euteleostomi</taxon>
        <taxon>Archelosauria</taxon>
        <taxon>Archosauria</taxon>
        <taxon>Dinosauria</taxon>
        <taxon>Saurischia</taxon>
        <taxon>Theropoda</taxon>
        <taxon>Coelurosauria</taxon>
        <taxon>Aves</taxon>
        <taxon>Neognathae</taxon>
        <taxon>Neoaves</taxon>
        <taxon>Telluraves</taxon>
        <taxon>Australaves</taxon>
        <taxon>Passeriformes</taxon>
        <taxon>Pipridae</taxon>
        <taxon>Manacus</taxon>
    </lineage>
</organism>
<dbReference type="GO" id="GO:0023052">
    <property type="term" value="P:signaling"/>
    <property type="evidence" value="ECO:0007669"/>
    <property type="project" value="UniProtKB-ARBA"/>
</dbReference>
<dbReference type="GO" id="GO:0098703">
    <property type="term" value="P:calcium ion import across plasma membrane"/>
    <property type="evidence" value="ECO:0007669"/>
    <property type="project" value="TreeGrafter"/>
</dbReference>
<dbReference type="InterPro" id="IPR014873">
    <property type="entry name" value="VDCC_a1su_IQ"/>
</dbReference>
<feature type="transmembrane region" description="Helical" evidence="22">
    <location>
        <begin position="1181"/>
        <end position="1201"/>
    </location>
</feature>
<dbReference type="FunFam" id="1.10.287.70:FF:000107">
    <property type="entry name" value="Voltage-dependent L-type calcium channel subunit alpha"/>
    <property type="match status" value="1"/>
</dbReference>
<keyword evidence="4" id="KW-0597">Phosphoprotein</keyword>
<dbReference type="FunFam" id="1.20.120.350:FF:000027">
    <property type="entry name" value="Voltage-dependent L-type calcium channel subunit alpha"/>
    <property type="match status" value="1"/>
</dbReference>
<reference evidence="24 25" key="1">
    <citation type="submission" date="2014-06" db="EMBL/GenBank/DDBJ databases">
        <title>Genome evolution of avian class.</title>
        <authorList>
            <person name="Zhang G."/>
            <person name="Li C."/>
        </authorList>
    </citation>
    <scope>NUCLEOTIDE SEQUENCE [LARGE SCALE GENOMIC DNA]</scope>
    <source>
        <strain evidence="24">BGI_N305</strain>
    </source>
</reference>
<evidence type="ECO:0000256" key="20">
    <source>
        <dbReference type="RuleBase" id="RU003808"/>
    </source>
</evidence>
<dbReference type="Gene3D" id="1.10.287.70">
    <property type="match status" value="4"/>
</dbReference>
<feature type="transmembrane region" description="Helical" evidence="22">
    <location>
        <begin position="364"/>
        <end position="386"/>
    </location>
</feature>
<evidence type="ECO:0000256" key="4">
    <source>
        <dbReference type="ARBA" id="ARBA00022553"/>
    </source>
</evidence>
<feature type="non-terminal residue" evidence="24">
    <location>
        <position position="2144"/>
    </location>
</feature>
<sequence length="2144" mass="244428">EVNYASSTRIPLPGDGPAIQSNSSAPSKQTVLSWQAAIDAARQAKAAQNMSTTTAQPVGSLSQRKRQQYAKSKKQGNTSNSRPPRALFCLSLNNPIRRACISLVEWKPFDIFILLSIFANCVALAVYIPFPEDDSNSTNHNLEKVEYAFLIIFTVETFLKIIAYGLLLHPNAYVRNGWNLLDFVIVIVGLFSVILEQLTKETDGGSHSGGKPGGFDVKALRAFRVLRPLRLVSGVPSLQVVLNSIIKAMVPLLHIALLVLFVIIIYAIIGLELFIGKMHKSCFLIDSDILVEEDPAPCAFSGNGRQCVMNGTECKGGWVGPNGGITNFDNFAFAMLTVFQCITMEGWTDVLYWVNDAIGCEWPWIYFVSLIILGSFFVLNLVLGVLSGEFSKEREKAKARGDFQKLREKQQLEEDLKGYLDWITQAEDIDPENDEEADEEGKRNRVTLADLMEDKKKSRLSCFGRSSNKHASMPTSETESVNTENVSGEGESPPCCGSLCRRWRRWNRFNRRKCRAAVKSVTFYWLVIVLVFLNTLTISSEHYNQPDWLTQIQDIANKVLLALFTCEMLVKMYSLGLQAYFVSLFNRFDCFVVCGGIVETILVELEIMSPLGISVFRCVRLLRIFKVTRHWASLSNLVASLLNSMKSIASLLLLLFLFIIIFSLLGMQLFGGKFNFDETQTKRSTFDNFPQALLTVFQILTGEDWNAVMYDGIMAYGGPSSSGMIVCIYFIILFICGNCILYTHWRPLQMGLDHFSDFRGLFGLLSVELYTPSYIQISFSSCASLLLLQVTIGEYGEGEEEDKDPYPPCDVPVGEDEEDEEDEPEVPAGPRPRRISELNMKEKITPIPEGSAFFIFSSTNPIRVGCHRLINHHIFTNLILVFIMLSSVSLAAEDPIRSHSFRNNILGYADYVFTSMFTFEIILKVTAFGAFLHKGSFCRNYFNLLDLLVVGVSLVSFGIQSSAISVVKILRVLRVLRPLRAINRAKGLKHVVQCVFVAIRTIGNIMIVTTLLQFMFACIGVQLFKFLSYRGIYIVYKDGDVDNPMVKERVWQNSDFNFDNVLSAMMALFTVSTFEGWPALLYKAIDSNGENVGPVYNYRVEISIFFIIYIIIIAFFMMNIFVGFVIVTFQEQGEQEYKNCELDKNQRQCVEYALKARPLRRYIPKNPYQYKFWYVVNSTGFEYIMFVLIMLNTLCLAMQHYGQSKLFNDAMDIMNMVFTGVFTVEMVLKLIAFKPKIFVRKKERWLGYFSDAWNTFDSLIVIGSIVDVVLSEADPKPTETVTTDESGNSEDSARISITFFRLFRVMRLVKLLSRGEGIRTLLWTFIKSFQALPYVALLIAMLFFIYAVIGMQVFGKVAMRDNNQINRNNNFQTFPQAVLLLFRCATGEAWQEIMLACLPGKRCDPESDYNPGEEYTCGSNFAIIYFISFYMLCAFLIINLFVAVIMDNFDYLTRDWSILGPHHLDEFKRIWSEYDPEAKGRIKHLDVVTLLRRIQPPLGFGKLCPHRVACKRLVAMNMPLNSDGTVMFNATLFALVRTALKIKTEGNLEQANEELRAVIKKIWKKTSMKLLDQVVPPAGDDEVTVGKFYATFLIQDYFRKFKKRKEQGLVGKYPAKNTTIALQAGLRTLHDIGPEIRRAISCDLQDDEPEENNPEEEEDVYKRNGALFGNHINHISSDRRDSFQQINTTHRPLHVQRPSFPPASDTEKNIYHQAGNSVYHNHHHHNSVGKHVPNSTNANLNNANVSKHHGKHASFGNREHRSENSYRSHSRTDHEKRRRPSSRRTRYYETYIRSDTGDGRRPTICREEHEVQDYCNDDHYLGEQEYFSGEEYYEDDSMLSGNRHIYDYHCRYHCHDSDFERPKGYHHPHGFFEEDDSQICYDTKRSPRRRLLPPTPPRKYNLFANLEFFKCFQTCSGLKRLVFSLHFKHDISRLLLPVQYMLTYFFNFHLFTSLDLSLGFSLSQEQYCFICISASSHASYLVFLSLYVPGHAAEISSANPLLKLGINSKLLDFWSLTSDTSQRGSTKVQKKPLFRALSCWCRRNNTQVLISEGLGRYAKDPKFVSATKHEIADACDMTIDEMESAASNLLNGNISNGTNGDMFPILSRQDYELQDFGPGYSDEEPETGRYEEDLADEMICITSL</sequence>
<keyword evidence="7 22" id="KW-0812">Transmembrane</keyword>
<dbReference type="GO" id="GO:0005891">
    <property type="term" value="C:voltage-gated calcium channel complex"/>
    <property type="evidence" value="ECO:0007669"/>
    <property type="project" value="InterPro"/>
</dbReference>
<feature type="transmembrane region" description="Helical" evidence="22">
    <location>
        <begin position="874"/>
        <end position="892"/>
    </location>
</feature>
<keyword evidence="13" id="KW-0406">Ion transport</keyword>
<comment type="function">
    <text evidence="20">Voltage-sensitive calcium channels (VSCC) mediate the entry of calcium ions into excitable cells and are also involved in a variety of calcium-dependent processes, including muscle contraction, hormone or neurotransmitter release, gene expression, cell motility, cell division and cell death.</text>
</comment>
<keyword evidence="25" id="KW-1185">Reference proteome</keyword>
<protein>
    <recommendedName>
        <fullName evidence="20">Voltage-dependent L-type calcium channel subunit alpha</fullName>
    </recommendedName>
</protein>
<keyword evidence="14 22" id="KW-0472">Membrane</keyword>
<keyword evidence="19" id="KW-0325">Glycoprotein</keyword>
<feature type="compositionally biased region" description="Basic residues" evidence="21">
    <location>
        <begin position="63"/>
        <end position="74"/>
    </location>
</feature>
<dbReference type="GO" id="GO:0008092">
    <property type="term" value="F:cytoskeletal protein binding"/>
    <property type="evidence" value="ECO:0007669"/>
    <property type="project" value="UniProtKB-ARBA"/>
</dbReference>
<dbReference type="FunFam" id="1.20.120.350:FF:000010">
    <property type="entry name" value="Voltage-dependent L-type calcium channel subunit alpha"/>
    <property type="match status" value="1"/>
</dbReference>
<keyword evidence="8 18" id="KW-0479">Metal-binding</keyword>
<feature type="transmembrane region" description="Helical" evidence="22">
    <location>
        <begin position="1102"/>
        <end position="1129"/>
    </location>
</feature>
<dbReference type="InterPro" id="IPR005446">
    <property type="entry name" value="VDCC_L_a1su"/>
</dbReference>
<evidence type="ECO:0000256" key="9">
    <source>
        <dbReference type="ARBA" id="ARBA00022737"/>
    </source>
</evidence>
<evidence type="ECO:0000256" key="14">
    <source>
        <dbReference type="ARBA" id="ARBA00023136"/>
    </source>
</evidence>
<evidence type="ECO:0000256" key="12">
    <source>
        <dbReference type="ARBA" id="ARBA00022989"/>
    </source>
</evidence>
<dbReference type="SUPFAM" id="SSF81324">
    <property type="entry name" value="Voltage-gated potassium channels"/>
    <property type="match status" value="4"/>
</dbReference>
<comment type="similarity">
    <text evidence="2">Belongs to the calcium channel alpha-1 subunit (TC 1.A.1.11) family. CACNA1D subfamily.</text>
</comment>
<feature type="transmembrane region" description="Helical" evidence="22">
    <location>
        <begin position="180"/>
        <end position="198"/>
    </location>
</feature>
<evidence type="ECO:0000256" key="19">
    <source>
        <dbReference type="PIRSR" id="PIRSR602077-3"/>
    </source>
</evidence>
<feature type="region of interest" description="Disordered" evidence="21">
    <location>
        <begin position="1719"/>
        <end position="1786"/>
    </location>
</feature>
<feature type="transmembrane region" description="Helical" evidence="22">
    <location>
        <begin position="559"/>
        <end position="582"/>
    </location>
</feature>
<comment type="catalytic activity">
    <reaction evidence="17">
        <text>Ca(2+)(in) = Ca(2+)(out)</text>
        <dbReference type="Rhea" id="RHEA:29671"/>
        <dbReference type="ChEBI" id="CHEBI:29108"/>
    </reaction>
</comment>
<keyword evidence="6 20" id="KW-0107">Calcium channel</keyword>
<evidence type="ECO:0000313" key="25">
    <source>
        <dbReference type="Proteomes" id="UP000053258"/>
    </source>
</evidence>
<dbReference type="FunFam" id="1.20.120.350:FF:000006">
    <property type="entry name" value="Voltage-dependent L-type calcium channel subunit alpha"/>
    <property type="match status" value="1"/>
</dbReference>
<feature type="transmembrane region" description="Helical" evidence="22">
    <location>
        <begin position="521"/>
        <end position="539"/>
    </location>
</feature>
<evidence type="ECO:0000256" key="5">
    <source>
        <dbReference type="ARBA" id="ARBA00022568"/>
    </source>
</evidence>
<dbReference type="FunFam" id="1.10.287.70:FF:000007">
    <property type="entry name" value="Voltage-dependent L-type calcium channel subunit alpha"/>
    <property type="match status" value="1"/>
</dbReference>
<feature type="transmembrane region" description="Helical" evidence="22">
    <location>
        <begin position="1005"/>
        <end position="1027"/>
    </location>
</feature>
<evidence type="ECO:0000256" key="13">
    <source>
        <dbReference type="ARBA" id="ARBA00023065"/>
    </source>
</evidence>
<keyword evidence="15" id="KW-1015">Disulfide bond</keyword>
<dbReference type="InterPro" id="IPR005821">
    <property type="entry name" value="Ion_trans_dom"/>
</dbReference>
<gene>
    <name evidence="24" type="ORF">N305_08489</name>
</gene>
<keyword evidence="11 20" id="KW-0851">Voltage-gated channel</keyword>
<dbReference type="GO" id="GO:0007154">
    <property type="term" value="P:cell communication"/>
    <property type="evidence" value="ECO:0007669"/>
    <property type="project" value="UniProtKB-ARBA"/>
</dbReference>